<evidence type="ECO:0000313" key="1">
    <source>
        <dbReference type="Proteomes" id="UP000008854"/>
    </source>
</evidence>
<proteinExistence type="predicted"/>
<protein>
    <submittedName>
        <fullName evidence="2">DDB1-and CUL4-associated factor 4</fullName>
    </submittedName>
</protein>
<dbReference type="ExpressionAtlas" id="A0A3Q0KS92">
    <property type="expression patterns" value="baseline"/>
</dbReference>
<sequence>MWKPSDIPGYYYDHAKKRYFRIENHGTPGFVTQKVVDTYFAKSETQRKVDQMLSIRRRKLMNILQLLSRRETSNSLSVDAVYTWPHCYIGNKKCKQTIPVKGQIRNALVYSNNNSLYTISSNSLKMFTFNWGVCESLNENSTRFELSETNQILPTQLGCLRFIDISWYVPGKELALLTESASGGCLITLKVAGENYALTSQLSVPFNPSLFRFCSSYLTPTATGNLHNSRSVNIMTRNEICISNYNYCIPLYMLNTYNQLSRRRNKVIFTACCEASTWKSFNPVKKCIKSVNGRQPLMYVAGVSDSKGFLSLVEPSLTPHKNIQLINYHTGYWTTLAQRIPTNTNLEISSLQCFGTSSGDRLGLIVGRRCGLIELWDDRFPNKPVIEYYGSDGSTVMSVSSHIPPCPVIDPVLQTTIASPLLPNHHIGIWDLHKGDVIDVYELSHRLSQSVSCAPPIIIHRTSWNNQYGLVCKGPALLALDDDYVYCFS</sequence>
<dbReference type="AlphaFoldDB" id="A0A3Q0KS92"/>
<reference evidence="1" key="1">
    <citation type="journal article" date="2012" name="PLoS Negl. Trop. Dis.">
        <title>A systematically improved high quality genome and transcriptome of the human blood fluke Schistosoma mansoni.</title>
        <authorList>
            <person name="Protasio A.V."/>
            <person name="Tsai I.J."/>
            <person name="Babbage A."/>
            <person name="Nichol S."/>
            <person name="Hunt M."/>
            <person name="Aslett M.A."/>
            <person name="De Silva N."/>
            <person name="Velarde G.S."/>
            <person name="Anderson T.J."/>
            <person name="Clark R.C."/>
            <person name="Davidson C."/>
            <person name="Dillon G.P."/>
            <person name="Holroyd N.E."/>
            <person name="LoVerde P.T."/>
            <person name="Lloyd C."/>
            <person name="McQuillan J."/>
            <person name="Oliveira G."/>
            <person name="Otto T.D."/>
            <person name="Parker-Manuel S.J."/>
            <person name="Quail M.A."/>
            <person name="Wilson R.A."/>
            <person name="Zerlotini A."/>
            <person name="Dunne D.W."/>
            <person name="Berriman M."/>
        </authorList>
    </citation>
    <scope>NUCLEOTIDE SEQUENCE [LARGE SCALE GENOMIC DNA]</scope>
    <source>
        <strain evidence="1">Puerto Rican</strain>
    </source>
</reference>
<dbReference type="Proteomes" id="UP000008854">
    <property type="component" value="Unassembled WGS sequence"/>
</dbReference>
<keyword evidence="1" id="KW-1185">Reference proteome</keyword>
<accession>A0A3Q0KS92</accession>
<reference evidence="2" key="2">
    <citation type="submission" date="2018-12" db="UniProtKB">
        <authorList>
            <consortium name="WormBaseParasite"/>
        </authorList>
    </citation>
    <scope>IDENTIFICATION</scope>
    <source>
        <strain evidence="2">Puerto Rican</strain>
    </source>
</reference>
<dbReference type="InParanoid" id="A0A3Q0KS92"/>
<evidence type="ECO:0000313" key="2">
    <source>
        <dbReference type="WBParaSite" id="Smp_165080.1"/>
    </source>
</evidence>
<organism evidence="1 2">
    <name type="scientific">Schistosoma mansoni</name>
    <name type="common">Blood fluke</name>
    <dbReference type="NCBI Taxonomy" id="6183"/>
    <lineage>
        <taxon>Eukaryota</taxon>
        <taxon>Metazoa</taxon>
        <taxon>Spiralia</taxon>
        <taxon>Lophotrochozoa</taxon>
        <taxon>Platyhelminthes</taxon>
        <taxon>Trematoda</taxon>
        <taxon>Digenea</taxon>
        <taxon>Strigeidida</taxon>
        <taxon>Schistosomatoidea</taxon>
        <taxon>Schistosomatidae</taxon>
        <taxon>Schistosoma</taxon>
    </lineage>
</organism>
<dbReference type="WBParaSite" id="Smp_165080.1">
    <property type="protein sequence ID" value="Smp_165080.1"/>
    <property type="gene ID" value="Smp_165080"/>
</dbReference>
<name>A0A3Q0KS92_SCHMA</name>